<dbReference type="PANTHER" id="PTHR40942">
    <property type="match status" value="1"/>
</dbReference>
<name>A0A1H3EI95_ALLWA</name>
<feature type="domain" description="Calcineurin-like phosphoesterase" evidence="6">
    <location>
        <begin position="1"/>
        <end position="124"/>
    </location>
</feature>
<dbReference type="InterPro" id="IPR029052">
    <property type="entry name" value="Metallo-depent_PP-like"/>
</dbReference>
<evidence type="ECO:0000259" key="6">
    <source>
        <dbReference type="Pfam" id="PF00149"/>
    </source>
</evidence>
<keyword evidence="3 5" id="KW-0378">Hydrolase</keyword>
<evidence type="ECO:0000313" key="7">
    <source>
        <dbReference type="EMBL" id="SDX78493.1"/>
    </source>
</evidence>
<dbReference type="EC" id="3.6.1.41" evidence="5"/>
<comment type="function">
    <text evidence="1 5">Hydrolyzes diadenosine 5',5'''-P1,P4-tetraphosphate to yield ADP.</text>
</comment>
<dbReference type="STRING" id="61595.SAMN05421644_11333"/>
<dbReference type="Gene3D" id="3.60.21.10">
    <property type="match status" value="1"/>
</dbReference>
<dbReference type="CDD" id="cd07422">
    <property type="entry name" value="MPP_ApaH"/>
    <property type="match status" value="1"/>
</dbReference>
<dbReference type="NCBIfam" id="TIGR00668">
    <property type="entry name" value="apaH"/>
    <property type="match status" value="1"/>
</dbReference>
<evidence type="ECO:0000256" key="5">
    <source>
        <dbReference type="HAMAP-Rule" id="MF_00199"/>
    </source>
</evidence>
<evidence type="ECO:0000256" key="4">
    <source>
        <dbReference type="ARBA" id="ARBA00049417"/>
    </source>
</evidence>
<dbReference type="SUPFAM" id="SSF56300">
    <property type="entry name" value="Metallo-dependent phosphatases"/>
    <property type="match status" value="1"/>
</dbReference>
<dbReference type="AlphaFoldDB" id="A0A1H3EI95"/>
<dbReference type="EMBL" id="FNOW01000013">
    <property type="protein sequence ID" value="SDX78493.1"/>
    <property type="molecule type" value="Genomic_DNA"/>
</dbReference>
<dbReference type="GO" id="GO:0008803">
    <property type="term" value="F:bis(5'-nucleosyl)-tetraphosphatase (symmetrical) activity"/>
    <property type="evidence" value="ECO:0007669"/>
    <property type="project" value="UniProtKB-UniRule"/>
</dbReference>
<comment type="catalytic activity">
    <reaction evidence="4 5">
        <text>P(1),P(4)-bis(5'-adenosyl) tetraphosphate + H2O = 2 ADP + 2 H(+)</text>
        <dbReference type="Rhea" id="RHEA:24252"/>
        <dbReference type="ChEBI" id="CHEBI:15377"/>
        <dbReference type="ChEBI" id="CHEBI:15378"/>
        <dbReference type="ChEBI" id="CHEBI:58141"/>
        <dbReference type="ChEBI" id="CHEBI:456216"/>
        <dbReference type="EC" id="3.6.1.41"/>
    </reaction>
</comment>
<dbReference type="OrthoDB" id="9807890at2"/>
<dbReference type="PANTHER" id="PTHR40942:SF4">
    <property type="entry name" value="CYTOCHROME C5"/>
    <property type="match status" value="1"/>
</dbReference>
<dbReference type="InterPro" id="IPR004843">
    <property type="entry name" value="Calcineurin-like_PHP"/>
</dbReference>
<keyword evidence="8" id="KW-1185">Reference proteome</keyword>
<gene>
    <name evidence="5" type="primary">apaH</name>
    <name evidence="7" type="ORF">SAMN05421644_11333</name>
</gene>
<protein>
    <recommendedName>
        <fullName evidence="5">Bis(5'-nucleosyl)-tetraphosphatase, symmetrical</fullName>
        <ecNumber evidence="5">3.6.1.41</ecNumber>
    </recommendedName>
    <alternativeName>
        <fullName evidence="5">Ap4A hydrolase</fullName>
    </alternativeName>
    <alternativeName>
        <fullName evidence="5">Diadenosine 5',5'''-P1,P4-tetraphosphate pyrophosphohydrolase</fullName>
    </alternativeName>
    <alternativeName>
        <fullName evidence="5">Diadenosine tetraphosphatase</fullName>
    </alternativeName>
</protein>
<dbReference type="Proteomes" id="UP000198672">
    <property type="component" value="Unassembled WGS sequence"/>
</dbReference>
<dbReference type="HAMAP" id="MF_00199">
    <property type="entry name" value="ApaH"/>
    <property type="match status" value="1"/>
</dbReference>
<dbReference type="NCBIfam" id="NF001204">
    <property type="entry name" value="PRK00166.1"/>
    <property type="match status" value="1"/>
</dbReference>
<accession>A0A1H3EI95</accession>
<proteinExistence type="inferred from homology"/>
<evidence type="ECO:0000256" key="3">
    <source>
        <dbReference type="ARBA" id="ARBA00022801"/>
    </source>
</evidence>
<evidence type="ECO:0000256" key="1">
    <source>
        <dbReference type="ARBA" id="ARBA00003413"/>
    </source>
</evidence>
<organism evidence="7 8">
    <name type="scientific">Allochromatium warmingii</name>
    <name type="common">Chromatium warmingii</name>
    <dbReference type="NCBI Taxonomy" id="61595"/>
    <lineage>
        <taxon>Bacteria</taxon>
        <taxon>Pseudomonadati</taxon>
        <taxon>Pseudomonadota</taxon>
        <taxon>Gammaproteobacteria</taxon>
        <taxon>Chromatiales</taxon>
        <taxon>Chromatiaceae</taxon>
        <taxon>Allochromatium</taxon>
    </lineage>
</organism>
<sequence length="276" mass="30440">MSIYAIGDLQGCYAEFARLLDQLAFDPTTDQLWLAGDLVNRGPESLAVLRRVRALGAAATVVLGNHDLHLLAVAVGNAKHSKHSTVGAILRAPDRDELLDWLRRRPLLHHDSTLGVTLVHAGLAPQWDLAQAQACAHELECVLRADDYATFMHAMYGNEPTRWSATLSGLDRLRLITNALTRMRFCTADGALALKEKGEIGSQAPGLLPWFRVPERRTRNERIIFGHWSTLGYWSGENVWAIDSGCLWGGALTALRLDCDPFEPIQLPCAGYVRPG</sequence>
<dbReference type="InterPro" id="IPR004617">
    <property type="entry name" value="ApaH"/>
</dbReference>
<evidence type="ECO:0000256" key="2">
    <source>
        <dbReference type="ARBA" id="ARBA00005419"/>
    </source>
</evidence>
<dbReference type="PIRSF" id="PIRSF000903">
    <property type="entry name" value="B5n-ttraPtase_sm"/>
    <property type="match status" value="1"/>
</dbReference>
<reference evidence="8" key="1">
    <citation type="submission" date="2016-10" db="EMBL/GenBank/DDBJ databases">
        <authorList>
            <person name="Varghese N."/>
            <person name="Submissions S."/>
        </authorList>
    </citation>
    <scope>NUCLEOTIDE SEQUENCE [LARGE SCALE GENOMIC DNA]</scope>
    <source>
        <strain evidence="8">DSM 173</strain>
    </source>
</reference>
<dbReference type="RefSeq" id="WP_091332977.1">
    <property type="nucleotide sequence ID" value="NZ_FNOW01000013.1"/>
</dbReference>
<dbReference type="Pfam" id="PF00149">
    <property type="entry name" value="Metallophos"/>
    <property type="match status" value="1"/>
</dbReference>
<evidence type="ECO:0000313" key="8">
    <source>
        <dbReference type="Proteomes" id="UP000198672"/>
    </source>
</evidence>
<comment type="similarity">
    <text evidence="2 5">Belongs to the Ap4A hydrolase family.</text>
</comment>